<accession>A0A8J4UCU4</accession>
<comment type="caution">
    <text evidence="1">The sequence shown here is derived from an EMBL/GenBank/DDBJ whole genome shotgun (WGS) entry which is preliminary data.</text>
</comment>
<evidence type="ECO:0000313" key="1">
    <source>
        <dbReference type="EMBL" id="KAF5903846.1"/>
    </source>
</evidence>
<reference evidence="1" key="1">
    <citation type="submission" date="2020-07" db="EMBL/GenBank/DDBJ databases">
        <title>Clarias magur genome sequencing, assembly and annotation.</title>
        <authorList>
            <person name="Kushwaha B."/>
            <person name="Kumar R."/>
            <person name="Das P."/>
            <person name="Joshi C.G."/>
            <person name="Kumar D."/>
            <person name="Nagpure N.S."/>
            <person name="Pandey M."/>
            <person name="Agarwal S."/>
            <person name="Srivastava S."/>
            <person name="Singh M."/>
            <person name="Sahoo L."/>
            <person name="Jayasankar P."/>
            <person name="Meher P.K."/>
            <person name="Koringa P.G."/>
            <person name="Iquebal M.A."/>
            <person name="Das S.P."/>
            <person name="Bit A."/>
            <person name="Patnaik S."/>
            <person name="Patel N."/>
            <person name="Shah T.M."/>
            <person name="Hinsu A."/>
            <person name="Jena J.K."/>
        </authorList>
    </citation>
    <scope>NUCLEOTIDE SEQUENCE</scope>
    <source>
        <strain evidence="1">CIFAMagur01</strain>
        <tissue evidence="1">Testis</tissue>
    </source>
</reference>
<gene>
    <name evidence="1" type="ORF">DAT39_006409</name>
</gene>
<name>A0A8J4UCU4_CLAMG</name>
<evidence type="ECO:0000313" key="2">
    <source>
        <dbReference type="Proteomes" id="UP000727407"/>
    </source>
</evidence>
<dbReference type="AlphaFoldDB" id="A0A8J4UCU4"/>
<protein>
    <submittedName>
        <fullName evidence="1">Uncharacterized protein</fullName>
    </submittedName>
</protein>
<dbReference type="Proteomes" id="UP000727407">
    <property type="component" value="Unassembled WGS sequence"/>
</dbReference>
<organism evidence="1 2">
    <name type="scientific">Clarias magur</name>
    <name type="common">Asian catfish</name>
    <name type="synonym">Macropteronotus magur</name>
    <dbReference type="NCBI Taxonomy" id="1594786"/>
    <lineage>
        <taxon>Eukaryota</taxon>
        <taxon>Metazoa</taxon>
        <taxon>Chordata</taxon>
        <taxon>Craniata</taxon>
        <taxon>Vertebrata</taxon>
        <taxon>Euteleostomi</taxon>
        <taxon>Actinopterygii</taxon>
        <taxon>Neopterygii</taxon>
        <taxon>Teleostei</taxon>
        <taxon>Ostariophysi</taxon>
        <taxon>Siluriformes</taxon>
        <taxon>Clariidae</taxon>
        <taxon>Clarias</taxon>
    </lineage>
</organism>
<sequence length="77" mass="8964">MAVPSLTLSYALDKGPIESFPKGDCFKFTWFCWREGGNIYQLSAYTEEEMSTGRMTVKRLRYLDRVWIQSQSLREGS</sequence>
<dbReference type="EMBL" id="QNUK01000067">
    <property type="protein sequence ID" value="KAF5903846.1"/>
    <property type="molecule type" value="Genomic_DNA"/>
</dbReference>
<keyword evidence="2" id="KW-1185">Reference proteome</keyword>
<proteinExistence type="predicted"/>